<evidence type="ECO:0008006" key="5">
    <source>
        <dbReference type="Google" id="ProtNLM"/>
    </source>
</evidence>
<dbReference type="Proteomes" id="UP000826271">
    <property type="component" value="Unassembled WGS sequence"/>
</dbReference>
<evidence type="ECO:0000313" key="3">
    <source>
        <dbReference type="EMBL" id="KAG8385735.1"/>
    </source>
</evidence>
<proteinExistence type="predicted"/>
<keyword evidence="4" id="KW-1185">Reference proteome</keyword>
<dbReference type="PANTHER" id="PTHR33831">
    <property type="entry name" value="GPI-ANCHORED PROTEIN"/>
    <property type="match status" value="1"/>
</dbReference>
<dbReference type="InterPro" id="IPR059003">
    <property type="entry name" value="At1g61900_C"/>
</dbReference>
<evidence type="ECO:0000259" key="2">
    <source>
        <dbReference type="Pfam" id="PF26584"/>
    </source>
</evidence>
<evidence type="ECO:0000313" key="4">
    <source>
        <dbReference type="Proteomes" id="UP000826271"/>
    </source>
</evidence>
<name>A0AAV6Y2P5_9LAMI</name>
<reference evidence="3" key="1">
    <citation type="submission" date="2019-10" db="EMBL/GenBank/DDBJ databases">
        <authorList>
            <person name="Zhang R."/>
            <person name="Pan Y."/>
            <person name="Wang J."/>
            <person name="Ma R."/>
            <person name="Yu S."/>
        </authorList>
    </citation>
    <scope>NUCLEOTIDE SEQUENCE</scope>
    <source>
        <strain evidence="3">LA-IB0</strain>
        <tissue evidence="3">Leaf</tissue>
    </source>
</reference>
<dbReference type="InterPro" id="IPR043891">
    <property type="entry name" value="SPARK"/>
</dbReference>
<comment type="caution">
    <text evidence="3">The sequence shown here is derived from an EMBL/GenBank/DDBJ whole genome shotgun (WGS) entry which is preliminary data.</text>
</comment>
<organism evidence="3 4">
    <name type="scientific">Buddleja alternifolia</name>
    <dbReference type="NCBI Taxonomy" id="168488"/>
    <lineage>
        <taxon>Eukaryota</taxon>
        <taxon>Viridiplantae</taxon>
        <taxon>Streptophyta</taxon>
        <taxon>Embryophyta</taxon>
        <taxon>Tracheophyta</taxon>
        <taxon>Spermatophyta</taxon>
        <taxon>Magnoliopsida</taxon>
        <taxon>eudicotyledons</taxon>
        <taxon>Gunneridae</taxon>
        <taxon>Pentapetalae</taxon>
        <taxon>asterids</taxon>
        <taxon>lamiids</taxon>
        <taxon>Lamiales</taxon>
        <taxon>Scrophulariaceae</taxon>
        <taxon>Buddlejeae</taxon>
        <taxon>Buddleja</taxon>
    </lineage>
</organism>
<gene>
    <name evidence="3" type="ORF">BUALT_Bualt03G0076100</name>
</gene>
<dbReference type="EMBL" id="WHWC01000003">
    <property type="protein sequence ID" value="KAG8385735.1"/>
    <property type="molecule type" value="Genomic_DNA"/>
</dbReference>
<feature type="domain" description="At1g61900-like C-terminal" evidence="2">
    <location>
        <begin position="336"/>
        <end position="409"/>
    </location>
</feature>
<dbReference type="Pfam" id="PF26584">
    <property type="entry name" value="At1g61900"/>
    <property type="match status" value="1"/>
</dbReference>
<feature type="domain" description="SPARK" evidence="1">
    <location>
        <begin position="134"/>
        <end position="286"/>
    </location>
</feature>
<protein>
    <recommendedName>
        <fullName evidence="5">SPARK domain-containing protein</fullName>
    </recommendedName>
</protein>
<evidence type="ECO:0000259" key="1">
    <source>
        <dbReference type="Pfam" id="PF19160"/>
    </source>
</evidence>
<dbReference type="GO" id="GO:0005886">
    <property type="term" value="C:plasma membrane"/>
    <property type="evidence" value="ECO:0007669"/>
    <property type="project" value="TreeGrafter"/>
</dbReference>
<dbReference type="Pfam" id="PF19160">
    <property type="entry name" value="SPARK"/>
    <property type="match status" value="1"/>
</dbReference>
<accession>A0AAV6Y2P5</accession>
<dbReference type="PANTHER" id="PTHR33831:SF5">
    <property type="entry name" value="OS07G0102300 PROTEIN"/>
    <property type="match status" value="1"/>
</dbReference>
<sequence>MGLTHSEISASSVSFPRGFASDIRWASLFGSLRPQHLWATSGERRMGAKQQAEMRQGPARNSHIYTLIVLLLHLCVHESCCVVLGHPKSSKLAYRKADVLLPEISPNAAPQPFLPLLAPSPLTPFTNSTIPKLSGLCTLNFTASTDMMMVTSTDCMAAFAPLLANVVCCPQVEATLVILIGQSSKYTNTLALNGTHASHCLSDFERILVGQGANDSLSKICSIRSSNLTEGSCPVSDVAEFESIVDSSNLLAACGEIDTVNECCEQVCQNAILEASRKLAQKAYNLLSLDGSHALSDHTSAINDCKSVVLRWLGSKLEPSRAKAVLRGLSNCRINKVCPLNFPNTSHIIEGCSALIDNQTRCCSAVESYVSHLQRQSFVTNLQALNCAASLGVKLRKANITKNVYSQCHISLKDFSLQESGCLLPSLPSDVVFDRSAGVSFLCDLNDNIPAPWPATSQLPASSCNKTVKIPALPAAASGQSSFRDTELSSSLRLMVSAAILILM</sequence>
<dbReference type="InterPro" id="IPR040336">
    <property type="entry name" value="At1g61900-like"/>
</dbReference>
<dbReference type="AlphaFoldDB" id="A0AAV6Y2P5"/>